<organism evidence="4 5">
    <name type="scientific">Tessaracoccus oleiagri</name>
    <dbReference type="NCBI Taxonomy" id="686624"/>
    <lineage>
        <taxon>Bacteria</taxon>
        <taxon>Bacillati</taxon>
        <taxon>Actinomycetota</taxon>
        <taxon>Actinomycetes</taxon>
        <taxon>Propionibacteriales</taxon>
        <taxon>Propionibacteriaceae</taxon>
        <taxon>Tessaracoccus</taxon>
    </lineage>
</organism>
<dbReference type="Pfam" id="PF17853">
    <property type="entry name" value="GGDEF_2"/>
    <property type="match status" value="1"/>
</dbReference>
<dbReference type="Pfam" id="PF13556">
    <property type="entry name" value="HTH_30"/>
    <property type="match status" value="1"/>
</dbReference>
<feature type="domain" description="PucR C-terminal helix-turn-helix" evidence="2">
    <location>
        <begin position="333"/>
        <end position="389"/>
    </location>
</feature>
<protein>
    <submittedName>
        <fullName evidence="4">PucR C-terminal helix-turn-helix domain-containing protein</fullName>
    </submittedName>
</protein>
<evidence type="ECO:0000259" key="2">
    <source>
        <dbReference type="Pfam" id="PF13556"/>
    </source>
</evidence>
<evidence type="ECO:0000313" key="5">
    <source>
        <dbReference type="Proteomes" id="UP000199475"/>
    </source>
</evidence>
<dbReference type="EMBL" id="FNGP01000004">
    <property type="protein sequence ID" value="SDL66131.1"/>
    <property type="molecule type" value="Genomic_DNA"/>
</dbReference>
<keyword evidence="5" id="KW-1185">Reference proteome</keyword>
<evidence type="ECO:0000313" key="4">
    <source>
        <dbReference type="EMBL" id="SDL66131.1"/>
    </source>
</evidence>
<dbReference type="OrthoDB" id="3246591at2"/>
<gene>
    <name evidence="4" type="ORF">SAMN04488242_2365</name>
</gene>
<evidence type="ECO:0000256" key="1">
    <source>
        <dbReference type="ARBA" id="ARBA00006754"/>
    </source>
</evidence>
<name>A0A1G9LWN0_9ACTN</name>
<dbReference type="InterPro" id="IPR025736">
    <property type="entry name" value="PucR_C-HTH_dom"/>
</dbReference>
<dbReference type="PANTHER" id="PTHR33744:SF7">
    <property type="entry name" value="PUCR FAMILY TRANSCRIPTIONAL REGULATOR"/>
    <property type="match status" value="1"/>
</dbReference>
<reference evidence="4 5" key="1">
    <citation type="submission" date="2016-10" db="EMBL/GenBank/DDBJ databases">
        <authorList>
            <person name="de Groot N.N."/>
        </authorList>
    </citation>
    <scope>NUCLEOTIDE SEQUENCE [LARGE SCALE GENOMIC DNA]</scope>
    <source>
        <strain evidence="4 5">CGMCC 1.9159</strain>
    </source>
</reference>
<dbReference type="Proteomes" id="UP000199475">
    <property type="component" value="Unassembled WGS sequence"/>
</dbReference>
<feature type="domain" description="CdaR GGDEF-like" evidence="3">
    <location>
        <begin position="175"/>
        <end position="283"/>
    </location>
</feature>
<dbReference type="InterPro" id="IPR041522">
    <property type="entry name" value="CdaR_GGDEF"/>
</dbReference>
<proteinExistence type="inferred from homology"/>
<dbReference type="InterPro" id="IPR042070">
    <property type="entry name" value="PucR_C-HTH_sf"/>
</dbReference>
<comment type="similarity">
    <text evidence="1">Belongs to the CdaR family.</text>
</comment>
<dbReference type="STRING" id="686624.SAMN04488242_2365"/>
<accession>A0A1G9LWN0</accession>
<sequence>MISNPQRSASAPTPVQPVRGKAGLVKRFRAVSSEINTATIAALDARHPWFTRLDADSRSWISMVARTGIDGFVTWLAGEHFDPESIFEVAPRLMARRISLRQTVDLVRTTTEVVEEQIGQLLPRNDRPALQLGILQYSREVAFAAAAIYARAAEARGAWDSRIEASVIDAVVRAETDESVLSRASTLGWDTESKVTVAIGGVRPDTNIDVLRRAAGKVGLDMLASPQGERLVCIFGGRSVTSPVETSHAIDKLHHFFAEGPVVIGPVVDSLAEASQSAREAASGYRAARAWPEGPTTLLSGDLLPERALSGDGHARRMLASEVYGALASNKELLETAVSFLDHGSSMEATARAMFVHPNTVRYRLKRITEITGYNPANSREAYILRMAITLGRLQNTRA</sequence>
<evidence type="ECO:0000259" key="3">
    <source>
        <dbReference type="Pfam" id="PF17853"/>
    </source>
</evidence>
<dbReference type="RefSeq" id="WP_093252420.1">
    <property type="nucleotide sequence ID" value="NZ_FNGP01000004.1"/>
</dbReference>
<dbReference type="PANTHER" id="PTHR33744">
    <property type="entry name" value="CARBOHYDRATE DIACID REGULATOR"/>
    <property type="match status" value="1"/>
</dbReference>
<dbReference type="InterPro" id="IPR051448">
    <property type="entry name" value="CdaR-like_regulators"/>
</dbReference>
<dbReference type="AlphaFoldDB" id="A0A1G9LWN0"/>
<dbReference type="Gene3D" id="1.10.10.2840">
    <property type="entry name" value="PucR C-terminal helix-turn-helix domain"/>
    <property type="match status" value="1"/>
</dbReference>